<reference evidence="7 8" key="1">
    <citation type="submission" date="2013-02" db="EMBL/GenBank/DDBJ databases">
        <title>The Genome Sequence of Acinetobacter haemolyticus CIP 64.3.</title>
        <authorList>
            <consortium name="The Broad Institute Genome Sequencing Platform"/>
            <consortium name="The Broad Institute Genome Sequencing Center for Infectious Disease"/>
            <person name="Cerqueira G."/>
            <person name="Feldgarden M."/>
            <person name="Courvalin P."/>
            <person name="Perichon B."/>
            <person name="Grillot-Courvalin C."/>
            <person name="Clermont D."/>
            <person name="Rocha E."/>
            <person name="Yoon E.-J."/>
            <person name="Nemec A."/>
            <person name="Walker B."/>
            <person name="Young S.K."/>
            <person name="Zeng Q."/>
            <person name="Gargeya S."/>
            <person name="Fitzgerald M."/>
            <person name="Haas B."/>
            <person name="Abouelleil A."/>
            <person name="Alvarado L."/>
            <person name="Arachchi H.M."/>
            <person name="Berlin A.M."/>
            <person name="Chapman S.B."/>
            <person name="Dewar J."/>
            <person name="Goldberg J."/>
            <person name="Griggs A."/>
            <person name="Gujja S."/>
            <person name="Hansen M."/>
            <person name="Howarth C."/>
            <person name="Imamovic A."/>
            <person name="Larimer J."/>
            <person name="McCowan C."/>
            <person name="Murphy C."/>
            <person name="Neiman D."/>
            <person name="Pearson M."/>
            <person name="Priest M."/>
            <person name="Roberts A."/>
            <person name="Saif S."/>
            <person name="Shea T."/>
            <person name="Sisk P."/>
            <person name="Sykes S."/>
            <person name="Wortman J."/>
            <person name="Nusbaum C."/>
            <person name="Birren B."/>
        </authorList>
    </citation>
    <scope>NUCLEOTIDE SEQUENCE [LARGE SCALE GENOMIC DNA]</scope>
    <source>
        <strain evidence="7 8">CIP 64.3</strain>
    </source>
</reference>
<comment type="cofactor">
    <cofactor evidence="1">
        <name>Zn(2+)</name>
        <dbReference type="ChEBI" id="CHEBI:29105"/>
    </cofactor>
</comment>
<keyword evidence="8" id="KW-1185">Reference proteome</keyword>
<gene>
    <name evidence="7" type="ORF">F927_00406</name>
</gene>
<evidence type="ECO:0000313" key="7">
    <source>
        <dbReference type="EMBL" id="ENW21366.1"/>
    </source>
</evidence>
<dbReference type="PANTHER" id="PTHR11086:SF18">
    <property type="entry name" value="DEOXYCYTIDYLATE DEAMINASE"/>
    <property type="match status" value="1"/>
</dbReference>
<dbReference type="Gene3D" id="3.40.140.10">
    <property type="entry name" value="Cytidine Deaminase, domain 2"/>
    <property type="match status" value="1"/>
</dbReference>
<evidence type="ECO:0000259" key="6">
    <source>
        <dbReference type="PROSITE" id="PS51747"/>
    </source>
</evidence>
<dbReference type="Gene3D" id="3.40.50.300">
    <property type="entry name" value="P-loop containing nucleotide triphosphate hydrolases"/>
    <property type="match status" value="1"/>
</dbReference>
<organism evidence="7 8">
    <name type="scientific">Acinetobacter haemolyticus CIP 64.3 = MTCC 9819</name>
    <dbReference type="NCBI Taxonomy" id="1217659"/>
    <lineage>
        <taxon>Bacteria</taxon>
        <taxon>Pseudomonadati</taxon>
        <taxon>Pseudomonadota</taxon>
        <taxon>Gammaproteobacteria</taxon>
        <taxon>Moraxellales</taxon>
        <taxon>Moraxellaceae</taxon>
        <taxon>Acinetobacter</taxon>
    </lineage>
</organism>
<proteinExistence type="inferred from homology"/>
<keyword evidence="3" id="KW-0479">Metal-binding</keyword>
<protein>
    <recommendedName>
        <fullName evidence="6">CMP/dCMP-type deaminase domain-containing protein</fullName>
    </recommendedName>
</protein>
<evidence type="ECO:0000313" key="8">
    <source>
        <dbReference type="Proteomes" id="UP000017667"/>
    </source>
</evidence>
<dbReference type="PROSITE" id="PS51747">
    <property type="entry name" value="CYT_DCMP_DEAMINASES_2"/>
    <property type="match status" value="1"/>
</dbReference>
<evidence type="ECO:0000256" key="1">
    <source>
        <dbReference type="ARBA" id="ARBA00001947"/>
    </source>
</evidence>
<dbReference type="InterPro" id="IPR015517">
    <property type="entry name" value="dCMP_deaminase-rel"/>
</dbReference>
<dbReference type="InterPro" id="IPR035105">
    <property type="entry name" value="Deoxycytidylate_deaminase_dom"/>
</dbReference>
<dbReference type="Pfam" id="PF00383">
    <property type="entry name" value="dCMP_cyt_deam_1"/>
    <property type="match status" value="1"/>
</dbReference>
<dbReference type="SUPFAM" id="SSF53927">
    <property type="entry name" value="Cytidine deaminase-like"/>
    <property type="match status" value="1"/>
</dbReference>
<dbReference type="GO" id="GO:0004132">
    <property type="term" value="F:dCMP deaminase activity"/>
    <property type="evidence" value="ECO:0007669"/>
    <property type="project" value="TreeGrafter"/>
</dbReference>
<dbReference type="GO" id="GO:0008270">
    <property type="term" value="F:zinc ion binding"/>
    <property type="evidence" value="ECO:0007669"/>
    <property type="project" value="InterPro"/>
</dbReference>
<accession>N9GVU0</accession>
<dbReference type="GO" id="GO:0005737">
    <property type="term" value="C:cytoplasm"/>
    <property type="evidence" value="ECO:0007669"/>
    <property type="project" value="TreeGrafter"/>
</dbReference>
<dbReference type="PROSITE" id="PS00903">
    <property type="entry name" value="CYT_DCMP_DEAMINASES_1"/>
    <property type="match status" value="1"/>
</dbReference>
<dbReference type="HOGENOM" id="CLU_029260_0_0_6"/>
<keyword evidence="5" id="KW-0862">Zinc</keyword>
<dbReference type="InterPro" id="IPR002125">
    <property type="entry name" value="CMP_dCMP_dom"/>
</dbReference>
<dbReference type="EMBL" id="APQQ01000005">
    <property type="protein sequence ID" value="ENW21366.1"/>
    <property type="molecule type" value="Genomic_DNA"/>
</dbReference>
<evidence type="ECO:0000256" key="4">
    <source>
        <dbReference type="ARBA" id="ARBA00022801"/>
    </source>
</evidence>
<name>N9GVU0_ACIHA</name>
<dbReference type="PATRIC" id="fig|1217659.3.peg.395"/>
<comment type="caution">
    <text evidence="7">The sequence shown here is derived from an EMBL/GenBank/DDBJ whole genome shotgun (WGS) entry which is preliminary data.</text>
</comment>
<comment type="similarity">
    <text evidence="2">Belongs to the cytidine and deoxycytidylate deaminase family.</text>
</comment>
<keyword evidence="4" id="KW-0378">Hydrolase</keyword>
<dbReference type="Proteomes" id="UP000017667">
    <property type="component" value="Unassembled WGS sequence"/>
</dbReference>
<dbReference type="InterPro" id="IPR027417">
    <property type="entry name" value="P-loop_NTPase"/>
</dbReference>
<dbReference type="CDD" id="cd01286">
    <property type="entry name" value="deoxycytidylate_deaminase"/>
    <property type="match status" value="1"/>
</dbReference>
<sequence>MRGFLLIFKTNYLKSYKQSKKSKTMNYEDILNPNNDSELFIAFVGAIGIDLDNIYKILESRLKAFRYSTEHIKVSKDIIADLFDPPPDFNNEYDRISYLMDRGNDLRKEFNGATSLGISATISRKRASRDKPEKRIAYIINSLKHPEEVQMLRKIYSHGFFLISVFSSEERRLSYLEETKLIPNSDAIKLIQRDADETIKNGQHTADTFHLSDFFINVDGDSDKLNNDIWRILDLIFGNPYITPTFDEYAMYMAFSASLRSADLSRQVGAVVTQNSNILSTGANDIPKAGGGLYWPVYNNDKKKVEDLENGRDYKIGVDSNVKEKKEIISDILTNLPISITNKLNPDELNELKDHLAKSKIKDITEYGRVVHAEMEALLACARNNIPTLNTTLFCTTFPCHNCAKHIIASGVQKVIYIEPYPKSKAIKFHCDSISLEIVQQNKVNFEAFVGVGPRSFFNLFSTNLGSGYAITRKDKEGDIVTWRMQDASVRMPLLAVSYLEREISMVTDLKTLITKARKEGN</sequence>
<dbReference type="AlphaFoldDB" id="N9GVU0"/>
<dbReference type="InterPro" id="IPR016193">
    <property type="entry name" value="Cytidine_deaminase-like"/>
</dbReference>
<evidence type="ECO:0000256" key="5">
    <source>
        <dbReference type="ARBA" id="ARBA00022833"/>
    </source>
</evidence>
<feature type="domain" description="CMP/dCMP-type deaminase" evidence="6">
    <location>
        <begin position="245"/>
        <end position="442"/>
    </location>
</feature>
<dbReference type="PANTHER" id="PTHR11086">
    <property type="entry name" value="DEOXYCYTIDYLATE DEAMINASE-RELATED"/>
    <property type="match status" value="1"/>
</dbReference>
<evidence type="ECO:0000256" key="2">
    <source>
        <dbReference type="ARBA" id="ARBA00006576"/>
    </source>
</evidence>
<dbReference type="NCBIfam" id="NF041025">
    <property type="entry name" value="antiphage_deaminase"/>
    <property type="match status" value="1"/>
</dbReference>
<evidence type="ECO:0000256" key="3">
    <source>
        <dbReference type="ARBA" id="ARBA00022723"/>
    </source>
</evidence>
<dbReference type="InterPro" id="IPR016192">
    <property type="entry name" value="APOBEC/CMP_deaminase_Zn-bd"/>
</dbReference>